<dbReference type="EMBL" id="PGFD01000002">
    <property type="protein sequence ID" value="PJJ64503.1"/>
    <property type="molecule type" value="Genomic_DNA"/>
</dbReference>
<feature type="chain" id="PRO_5014902766" description="Secreted protein" evidence="1">
    <location>
        <begin position="37"/>
        <end position="207"/>
    </location>
</feature>
<sequence length="207" mass="22149">MVNTTRKSTKITNHKIKFMKKLFLLAAAFISFSLSAQSLPPVYIQNYTPNYVEFTLNKSNLGNVGGGCTPTLESRDAINDLLKLGFTNNPSVSIDANYDGNVNNTFAFNTAVPTTPQVGRWIVNANYAAPFTAPSGVLTTFSTATTWTGIKFGIKDQSGVNTGGYYYLGQFCGSSTVISDLTGNVIPANMSGGAFFTAGGATWIVIY</sequence>
<evidence type="ECO:0000313" key="2">
    <source>
        <dbReference type="EMBL" id="PJJ64503.1"/>
    </source>
</evidence>
<dbReference type="AlphaFoldDB" id="A0A2M9C271"/>
<evidence type="ECO:0000313" key="3">
    <source>
        <dbReference type="Proteomes" id="UP000228740"/>
    </source>
</evidence>
<protein>
    <recommendedName>
        <fullName evidence="4">Secreted protein</fullName>
    </recommendedName>
</protein>
<organism evidence="2 3">
    <name type="scientific">Chryseobacterium geocarposphaerae</name>
    <dbReference type="NCBI Taxonomy" id="1416776"/>
    <lineage>
        <taxon>Bacteria</taxon>
        <taxon>Pseudomonadati</taxon>
        <taxon>Bacteroidota</taxon>
        <taxon>Flavobacteriia</taxon>
        <taxon>Flavobacteriales</taxon>
        <taxon>Weeksellaceae</taxon>
        <taxon>Chryseobacterium group</taxon>
        <taxon>Chryseobacterium</taxon>
    </lineage>
</organism>
<evidence type="ECO:0008006" key="4">
    <source>
        <dbReference type="Google" id="ProtNLM"/>
    </source>
</evidence>
<keyword evidence="1" id="KW-0732">Signal</keyword>
<feature type="signal peptide" evidence="1">
    <location>
        <begin position="1"/>
        <end position="36"/>
    </location>
</feature>
<gene>
    <name evidence="2" type="ORF">CLV73_2864</name>
</gene>
<reference evidence="2 3" key="1">
    <citation type="submission" date="2017-11" db="EMBL/GenBank/DDBJ databases">
        <title>Genomic Encyclopedia of Archaeal and Bacterial Type Strains, Phase II (KMG-II): From Individual Species to Whole Genera.</title>
        <authorList>
            <person name="Goeker M."/>
        </authorList>
    </citation>
    <scope>NUCLEOTIDE SEQUENCE [LARGE SCALE GENOMIC DNA]</scope>
    <source>
        <strain evidence="2 3">DSM 27617</strain>
    </source>
</reference>
<evidence type="ECO:0000256" key="1">
    <source>
        <dbReference type="SAM" id="SignalP"/>
    </source>
</evidence>
<dbReference type="Proteomes" id="UP000228740">
    <property type="component" value="Unassembled WGS sequence"/>
</dbReference>
<name>A0A2M9C271_9FLAO</name>
<comment type="caution">
    <text evidence="2">The sequence shown here is derived from an EMBL/GenBank/DDBJ whole genome shotgun (WGS) entry which is preliminary data.</text>
</comment>
<accession>A0A2M9C271</accession>
<keyword evidence="3" id="KW-1185">Reference proteome</keyword>
<proteinExistence type="predicted"/>